<sequence>MAEKENPTTGEDSDRTHNEAPSEGDTSVADSTGQRQHAQDAAEGDDADKK</sequence>
<dbReference type="RefSeq" id="WP_227892650.1">
    <property type="nucleotide sequence ID" value="NZ_CP095461.1"/>
</dbReference>
<name>A0A9X1M4A5_9MICC</name>
<evidence type="ECO:0000313" key="5">
    <source>
        <dbReference type="Proteomes" id="UP001139264"/>
    </source>
</evidence>
<dbReference type="Proteomes" id="UP001139264">
    <property type="component" value="Unassembled WGS sequence"/>
</dbReference>
<accession>A0A9X1M4A5</accession>
<feature type="compositionally biased region" description="Polar residues" evidence="1">
    <location>
        <begin position="24"/>
        <end position="36"/>
    </location>
</feature>
<dbReference type="EMBL" id="JAJFZQ010000013">
    <property type="protein sequence ID" value="MCC3267714.1"/>
    <property type="molecule type" value="Genomic_DNA"/>
</dbReference>
<evidence type="ECO:0000313" key="4">
    <source>
        <dbReference type="Proteomes" id="UP001139168"/>
    </source>
</evidence>
<proteinExistence type="predicted"/>
<dbReference type="Proteomes" id="UP001139168">
    <property type="component" value="Unassembled WGS sequence"/>
</dbReference>
<dbReference type="EMBL" id="JAJFZP010000013">
    <property type="protein sequence ID" value="MCC3270662.1"/>
    <property type="molecule type" value="Genomic_DNA"/>
</dbReference>
<gene>
    <name evidence="3" type="ORF">LJ751_15100</name>
    <name evidence="2" type="ORF">LJ752_16920</name>
</gene>
<protein>
    <submittedName>
        <fullName evidence="3">Uncharacterized protein</fullName>
    </submittedName>
</protein>
<feature type="region of interest" description="Disordered" evidence="1">
    <location>
        <begin position="1"/>
        <end position="50"/>
    </location>
</feature>
<evidence type="ECO:0000313" key="3">
    <source>
        <dbReference type="EMBL" id="MCC3270662.1"/>
    </source>
</evidence>
<evidence type="ECO:0000256" key="1">
    <source>
        <dbReference type="SAM" id="MobiDB-lite"/>
    </source>
</evidence>
<reference evidence="3" key="1">
    <citation type="submission" date="2021-10" db="EMBL/GenBank/DDBJ databases">
        <title>Novel species in genus Arthrobacter.</title>
        <authorList>
            <person name="Liu Y."/>
        </authorList>
    </citation>
    <scope>NUCLEOTIDE SEQUENCE</scope>
    <source>
        <strain evidence="2">Zg-Y786</strain>
        <strain evidence="3">Zg-Y809</strain>
    </source>
</reference>
<evidence type="ECO:0000313" key="2">
    <source>
        <dbReference type="EMBL" id="MCC3267714.1"/>
    </source>
</evidence>
<feature type="compositionally biased region" description="Basic and acidic residues" evidence="1">
    <location>
        <begin position="1"/>
        <end position="20"/>
    </location>
</feature>
<organism evidence="3 5">
    <name type="scientific">Arthrobacter gengyunqii</name>
    <dbReference type="NCBI Taxonomy" id="2886940"/>
    <lineage>
        <taxon>Bacteria</taxon>
        <taxon>Bacillati</taxon>
        <taxon>Actinomycetota</taxon>
        <taxon>Actinomycetes</taxon>
        <taxon>Micrococcales</taxon>
        <taxon>Micrococcaceae</taxon>
        <taxon>Arthrobacter</taxon>
    </lineage>
</organism>
<dbReference type="AlphaFoldDB" id="A0A9X1M4A5"/>
<keyword evidence="4" id="KW-1185">Reference proteome</keyword>
<comment type="caution">
    <text evidence="3">The sequence shown here is derived from an EMBL/GenBank/DDBJ whole genome shotgun (WGS) entry which is preliminary data.</text>
</comment>